<gene>
    <name evidence="2" type="ORF">COLO4_36192</name>
</gene>
<dbReference type="AlphaFoldDB" id="A0A1R3GAU3"/>
<name>A0A1R3GAU3_9ROSI</name>
<evidence type="ECO:0000256" key="1">
    <source>
        <dbReference type="SAM" id="Coils"/>
    </source>
</evidence>
<keyword evidence="3" id="KW-1185">Reference proteome</keyword>
<dbReference type="Proteomes" id="UP000187203">
    <property type="component" value="Unassembled WGS sequence"/>
</dbReference>
<dbReference type="OrthoDB" id="10505554at2759"/>
<protein>
    <submittedName>
        <fullName evidence="2">Uncharacterized protein</fullName>
    </submittedName>
</protein>
<dbReference type="EMBL" id="AWUE01023045">
    <property type="protein sequence ID" value="OMO55120.1"/>
    <property type="molecule type" value="Genomic_DNA"/>
</dbReference>
<comment type="caution">
    <text evidence="2">The sequence shown here is derived from an EMBL/GenBank/DDBJ whole genome shotgun (WGS) entry which is preliminary data.</text>
</comment>
<evidence type="ECO:0000313" key="3">
    <source>
        <dbReference type="Proteomes" id="UP000187203"/>
    </source>
</evidence>
<evidence type="ECO:0000313" key="2">
    <source>
        <dbReference type="EMBL" id="OMO55120.1"/>
    </source>
</evidence>
<feature type="coiled-coil region" evidence="1">
    <location>
        <begin position="276"/>
        <end position="310"/>
    </location>
</feature>
<reference evidence="3" key="1">
    <citation type="submission" date="2013-09" db="EMBL/GenBank/DDBJ databases">
        <title>Corchorus olitorius genome sequencing.</title>
        <authorList>
            <person name="Alam M."/>
            <person name="Haque M.S."/>
            <person name="Islam M.S."/>
            <person name="Emdad E.M."/>
            <person name="Islam M.M."/>
            <person name="Ahmed B."/>
            <person name="Halim A."/>
            <person name="Hossen Q.M.M."/>
            <person name="Hossain M.Z."/>
            <person name="Ahmed R."/>
            <person name="Khan M.M."/>
            <person name="Islam R."/>
            <person name="Rashid M.M."/>
            <person name="Khan S.A."/>
            <person name="Rahman M.S."/>
            <person name="Alam M."/>
            <person name="Yahiya A.S."/>
            <person name="Khan M.S."/>
            <person name="Azam M.S."/>
            <person name="Haque T."/>
            <person name="Lashkar M.Z.H."/>
            <person name="Akhand A.I."/>
            <person name="Morshed G."/>
            <person name="Roy S."/>
            <person name="Uddin K.S."/>
            <person name="Rabeya T."/>
            <person name="Hossain A.S."/>
            <person name="Chowdhury A."/>
            <person name="Snigdha A.R."/>
            <person name="Mortoza M.S."/>
            <person name="Matin S.A."/>
            <person name="Hoque S.M.E."/>
            <person name="Islam M.K."/>
            <person name="Roy D.K."/>
            <person name="Haider R."/>
            <person name="Moosa M.M."/>
            <person name="Elias S.M."/>
            <person name="Hasan A.M."/>
            <person name="Jahan S."/>
            <person name="Shafiuddin M."/>
            <person name="Mahmood N."/>
            <person name="Shommy N.S."/>
        </authorList>
    </citation>
    <scope>NUCLEOTIDE SEQUENCE [LARGE SCALE GENOMIC DNA]</scope>
    <source>
        <strain evidence="3">cv. O-4</strain>
    </source>
</reference>
<accession>A0A1R3GAU3</accession>
<organism evidence="2 3">
    <name type="scientific">Corchorus olitorius</name>
    <dbReference type="NCBI Taxonomy" id="93759"/>
    <lineage>
        <taxon>Eukaryota</taxon>
        <taxon>Viridiplantae</taxon>
        <taxon>Streptophyta</taxon>
        <taxon>Embryophyta</taxon>
        <taxon>Tracheophyta</taxon>
        <taxon>Spermatophyta</taxon>
        <taxon>Magnoliopsida</taxon>
        <taxon>eudicotyledons</taxon>
        <taxon>Gunneridae</taxon>
        <taxon>Pentapetalae</taxon>
        <taxon>rosids</taxon>
        <taxon>malvids</taxon>
        <taxon>Malvales</taxon>
        <taxon>Malvaceae</taxon>
        <taxon>Grewioideae</taxon>
        <taxon>Apeibeae</taxon>
        <taxon>Corchorus</taxon>
    </lineage>
</organism>
<proteinExistence type="predicted"/>
<sequence>MNVDDQGNDLPIDLGIGNVLKDISAAMPPSASVEKALASSSASAEKVPAEKVAADKPSIVAAKAPYDQDAAVDKFMKTFDVGKVPLTPHSFERIVKFLWNLCLGGIPVSCVGGDTGPVGSTNKAHVSSSKITHPSLKHDVDSEEEDENEHYVPMPDFGRYIPAENPEYSMEYAQTLLHSIDYDDFTADVSVDYFDRAHDDKIRIGPAQIQVYSHVYSLAKRLIKAYPDMYSKLRHGSFLAARQLGMQVDFARAYLRTVTEAYLGSIALAVAPSLDISLLKSEIEKKEQAIAALQQEVRELQRQLDIAQTGPTSNMRQRHLLVHSQFLNKNVGLDLP</sequence>
<keyword evidence="1" id="KW-0175">Coiled coil</keyword>